<feature type="region of interest" description="Disordered" evidence="1">
    <location>
        <begin position="1"/>
        <end position="141"/>
    </location>
</feature>
<feature type="compositionally biased region" description="Basic residues" evidence="1">
    <location>
        <begin position="25"/>
        <end position="34"/>
    </location>
</feature>
<evidence type="ECO:0000256" key="1">
    <source>
        <dbReference type="SAM" id="MobiDB-lite"/>
    </source>
</evidence>
<feature type="compositionally biased region" description="Basic and acidic residues" evidence="1">
    <location>
        <begin position="63"/>
        <end position="81"/>
    </location>
</feature>
<organism evidence="2">
    <name type="scientific">uncultured Solirubrobacteraceae bacterium</name>
    <dbReference type="NCBI Taxonomy" id="1162706"/>
    <lineage>
        <taxon>Bacteria</taxon>
        <taxon>Bacillati</taxon>
        <taxon>Actinomycetota</taxon>
        <taxon>Thermoleophilia</taxon>
        <taxon>Solirubrobacterales</taxon>
        <taxon>Solirubrobacteraceae</taxon>
        <taxon>environmental samples</taxon>
    </lineage>
</organism>
<protein>
    <submittedName>
        <fullName evidence="2">Uncharacterized protein</fullName>
    </submittedName>
</protein>
<name>A0A6J4SMU8_9ACTN</name>
<feature type="compositionally biased region" description="Basic and acidic residues" evidence="1">
    <location>
        <begin position="111"/>
        <end position="141"/>
    </location>
</feature>
<reference evidence="2" key="1">
    <citation type="submission" date="2020-02" db="EMBL/GenBank/DDBJ databases">
        <authorList>
            <person name="Meier V. D."/>
        </authorList>
    </citation>
    <scope>NUCLEOTIDE SEQUENCE</scope>
    <source>
        <strain evidence="2">AVDCRST_MAG30</strain>
    </source>
</reference>
<feature type="compositionally biased region" description="Basic residues" evidence="1">
    <location>
        <begin position="82"/>
        <end position="95"/>
    </location>
</feature>
<proteinExistence type="predicted"/>
<dbReference type="AlphaFoldDB" id="A0A6J4SMU8"/>
<feature type="non-terminal residue" evidence="2">
    <location>
        <position position="141"/>
    </location>
</feature>
<sequence length="141" mass="15617">ANSHRVRAGPRPGPRAGLLHADPRLHRHRRHGHRQRDALAHRLAAWPAGHQPPPRAAHAAVRGRGDDEAARHDRGEGDGRRGLPRGRRLPGHVRRAGREGRRGHPGADGALLRDRRGVPRRLREPHPHDRAGRDGHRTAGV</sequence>
<gene>
    <name evidence="2" type="ORF">AVDCRST_MAG30-1710</name>
</gene>
<dbReference type="EMBL" id="CADCVS010000229">
    <property type="protein sequence ID" value="CAA9497276.1"/>
    <property type="molecule type" value="Genomic_DNA"/>
</dbReference>
<evidence type="ECO:0000313" key="2">
    <source>
        <dbReference type="EMBL" id="CAA9497276.1"/>
    </source>
</evidence>
<accession>A0A6J4SMU8</accession>
<feature type="non-terminal residue" evidence="2">
    <location>
        <position position="1"/>
    </location>
</feature>